<proteinExistence type="predicted"/>
<protein>
    <recommendedName>
        <fullName evidence="4">Pentatricopeptide repeat-containing protein, chloroplastic</fullName>
    </recommendedName>
</protein>
<evidence type="ECO:0000313" key="2">
    <source>
        <dbReference type="EMBL" id="OLQ11036.1"/>
    </source>
</evidence>
<comment type="caution">
    <text evidence="2">The sequence shown here is derived from an EMBL/GenBank/DDBJ whole genome shotgun (WGS) entry which is preliminary data.</text>
</comment>
<gene>
    <name evidence="2" type="ORF">AK812_SmicGene5141</name>
</gene>
<dbReference type="EMBL" id="LSRX01000066">
    <property type="protein sequence ID" value="OLQ11036.1"/>
    <property type="molecule type" value="Genomic_DNA"/>
</dbReference>
<dbReference type="OrthoDB" id="406023at2759"/>
<dbReference type="Gene3D" id="1.25.40.10">
    <property type="entry name" value="Tetratricopeptide repeat domain"/>
    <property type="match status" value="1"/>
</dbReference>
<feature type="compositionally biased region" description="Basic and acidic residues" evidence="1">
    <location>
        <begin position="434"/>
        <end position="445"/>
    </location>
</feature>
<name>A0A1Q9EUD2_SYMMI</name>
<keyword evidence="3" id="KW-1185">Reference proteome</keyword>
<evidence type="ECO:0000256" key="1">
    <source>
        <dbReference type="SAM" id="MobiDB-lite"/>
    </source>
</evidence>
<feature type="region of interest" description="Disordered" evidence="1">
    <location>
        <begin position="415"/>
        <end position="458"/>
    </location>
</feature>
<dbReference type="AlphaFoldDB" id="A0A1Q9EUD2"/>
<dbReference type="Proteomes" id="UP000186817">
    <property type="component" value="Unassembled WGS sequence"/>
</dbReference>
<organism evidence="2 3">
    <name type="scientific">Symbiodinium microadriaticum</name>
    <name type="common">Dinoflagellate</name>
    <name type="synonym">Zooxanthella microadriatica</name>
    <dbReference type="NCBI Taxonomy" id="2951"/>
    <lineage>
        <taxon>Eukaryota</taxon>
        <taxon>Sar</taxon>
        <taxon>Alveolata</taxon>
        <taxon>Dinophyceae</taxon>
        <taxon>Suessiales</taxon>
        <taxon>Symbiodiniaceae</taxon>
        <taxon>Symbiodinium</taxon>
    </lineage>
</organism>
<evidence type="ECO:0008006" key="4">
    <source>
        <dbReference type="Google" id="ProtNLM"/>
    </source>
</evidence>
<accession>A0A1Q9EUD2</accession>
<reference evidence="2 3" key="1">
    <citation type="submission" date="2016-02" db="EMBL/GenBank/DDBJ databases">
        <title>Genome analysis of coral dinoflagellate symbionts highlights evolutionary adaptations to a symbiotic lifestyle.</title>
        <authorList>
            <person name="Aranda M."/>
            <person name="Li Y."/>
            <person name="Liew Y.J."/>
            <person name="Baumgarten S."/>
            <person name="Simakov O."/>
            <person name="Wilson M."/>
            <person name="Piel J."/>
            <person name="Ashoor H."/>
            <person name="Bougouffa S."/>
            <person name="Bajic V.B."/>
            <person name="Ryu T."/>
            <person name="Ravasi T."/>
            <person name="Bayer T."/>
            <person name="Micklem G."/>
            <person name="Kim H."/>
            <person name="Bhak J."/>
            <person name="Lajeunesse T.C."/>
            <person name="Voolstra C.R."/>
        </authorList>
    </citation>
    <scope>NUCLEOTIDE SEQUENCE [LARGE SCALE GENOMIC DNA]</scope>
    <source>
        <strain evidence="2 3">CCMP2467</strain>
    </source>
</reference>
<evidence type="ECO:0000313" key="3">
    <source>
        <dbReference type="Proteomes" id="UP000186817"/>
    </source>
</evidence>
<dbReference type="InterPro" id="IPR011990">
    <property type="entry name" value="TPR-like_helical_dom_sf"/>
</dbReference>
<sequence>MANPSKELSRLALACRKKAGTWQEAVSFLTAMQGRKEMPDQKAWGALISACAAGQAWPVSLALLEEASSPQQSRPDITAPMADTMMFNDTMAGAMRQKQWPVVVALFERLRDAPDGMPRKTAEELQSRERFSDAMPAMVHAVAAAMLLHGNSCLGKPLAKPLLTISNVQEDEYTCARCKWTAKVLRAALGERRFPRRANEAAGRRKLAEEVLNEAGQPVTCRIECPKSASETGFQRCVSSCGEMPVWQNINLKQKAIFEIIQRPHARDLPYYLTDDELDFFVKGIAWGPHKETYLPRLVERHKRPIYIARGYAPPTYSRLVMIRYYGPDPLLEGYEGWDAGEEGEIMQYVLGWRWIYADWPGPLVDEVEEAWKKSWWPEIARPDWTWEGLRFCVPPYHLSEEGLPWREGRAAEYEPRVTKGKGKGRARALQAQDESRRELGEKAARQLGRSAQEEPPV</sequence>